<feature type="binding site" evidence="12">
    <location>
        <position position="47"/>
    </location>
    <ligand>
        <name>NAD(+)</name>
        <dbReference type="ChEBI" id="CHEBI:57540"/>
    </ligand>
</feature>
<evidence type="ECO:0000256" key="12">
    <source>
        <dbReference type="HAMAP-Rule" id="MF_00102"/>
    </source>
</evidence>
<dbReference type="OrthoDB" id="9790352at2"/>
<name>S3K167_TREMA</name>
<comment type="similarity">
    <text evidence="1 12">Belongs to the DapB family.</text>
</comment>
<feature type="domain" description="Dihydrodipicolinate reductase C-terminal" evidence="14">
    <location>
        <begin position="115"/>
        <end position="256"/>
    </location>
</feature>
<dbReference type="NCBIfam" id="TIGR00036">
    <property type="entry name" value="dapB"/>
    <property type="match status" value="1"/>
</dbReference>
<keyword evidence="16" id="KW-1185">Reference proteome</keyword>
<dbReference type="GO" id="GO:0051287">
    <property type="term" value="F:NAD binding"/>
    <property type="evidence" value="ECO:0007669"/>
    <property type="project" value="UniProtKB-UniRule"/>
</dbReference>
<keyword evidence="6 12" id="KW-0520">NAD</keyword>
<evidence type="ECO:0000256" key="10">
    <source>
        <dbReference type="ARBA" id="ARBA00049080"/>
    </source>
</evidence>
<keyword evidence="7 12" id="KW-0457">Lysine biosynthesis</keyword>
<comment type="function">
    <text evidence="12">Catalyzes the conversion of 4-hydroxy-tetrahydrodipicolinate (HTPA) to tetrahydrodipicolinate.</text>
</comment>
<dbReference type="Gene3D" id="3.40.50.720">
    <property type="entry name" value="NAD(P)-binding Rossmann-like Domain"/>
    <property type="match status" value="1"/>
</dbReference>
<dbReference type="AlphaFoldDB" id="S3K167"/>
<dbReference type="InterPro" id="IPR000846">
    <property type="entry name" value="DapB_N"/>
</dbReference>
<keyword evidence="2 12" id="KW-0028">Amino-acid biosynthesis</keyword>
<keyword evidence="5 12" id="KW-0560">Oxidoreductase</keyword>
<dbReference type="EMBL" id="ATFF01000006">
    <property type="protein sequence ID" value="EPF31240.1"/>
    <property type="molecule type" value="Genomic_DNA"/>
</dbReference>
<comment type="catalytic activity">
    <reaction evidence="10 12">
        <text>(S)-2,3,4,5-tetrahydrodipicolinate + NADP(+) + H2O = (2S,4S)-4-hydroxy-2,3,4,5-tetrahydrodipicolinate + NADPH + H(+)</text>
        <dbReference type="Rhea" id="RHEA:35331"/>
        <dbReference type="ChEBI" id="CHEBI:15377"/>
        <dbReference type="ChEBI" id="CHEBI:15378"/>
        <dbReference type="ChEBI" id="CHEBI:16845"/>
        <dbReference type="ChEBI" id="CHEBI:57783"/>
        <dbReference type="ChEBI" id="CHEBI:58349"/>
        <dbReference type="ChEBI" id="CHEBI:67139"/>
        <dbReference type="EC" id="1.17.1.8"/>
    </reaction>
</comment>
<dbReference type="SUPFAM" id="SSF51735">
    <property type="entry name" value="NAD(P)-binding Rossmann-fold domains"/>
    <property type="match status" value="1"/>
</dbReference>
<evidence type="ECO:0000256" key="2">
    <source>
        <dbReference type="ARBA" id="ARBA00022605"/>
    </source>
</evidence>
<dbReference type="GO" id="GO:0009089">
    <property type="term" value="P:lysine biosynthetic process via diaminopimelate"/>
    <property type="evidence" value="ECO:0007669"/>
    <property type="project" value="UniProtKB-UniRule"/>
</dbReference>
<evidence type="ECO:0000313" key="15">
    <source>
        <dbReference type="EMBL" id="EPF31240.1"/>
    </source>
</evidence>
<evidence type="ECO:0000259" key="13">
    <source>
        <dbReference type="Pfam" id="PF01113"/>
    </source>
</evidence>
<feature type="active site" description="Proton donor" evidence="12">
    <location>
        <position position="148"/>
    </location>
</feature>
<evidence type="ECO:0000256" key="8">
    <source>
        <dbReference type="ARBA" id="ARBA00037922"/>
    </source>
</evidence>
<evidence type="ECO:0000259" key="14">
    <source>
        <dbReference type="Pfam" id="PF05173"/>
    </source>
</evidence>
<dbReference type="HAMAP" id="MF_00102">
    <property type="entry name" value="DapB"/>
    <property type="match status" value="1"/>
</dbReference>
<proteinExistence type="inferred from homology"/>
<protein>
    <recommendedName>
        <fullName evidence="9 12">4-hydroxy-tetrahydrodipicolinate reductase</fullName>
        <shortName evidence="12">HTPA reductase</shortName>
        <ecNumber evidence="9 12">1.17.1.8</ecNumber>
    </recommendedName>
</protein>
<dbReference type="Gene3D" id="3.30.360.10">
    <property type="entry name" value="Dihydrodipicolinate Reductase, domain 2"/>
    <property type="match status" value="1"/>
</dbReference>
<comment type="caution">
    <text evidence="12">Was originally thought to be a dihydrodipicolinate reductase (DHDPR), catalyzing the conversion of dihydrodipicolinate to tetrahydrodipicolinate. However, it was shown in E.coli that the substrate of the enzymatic reaction is not dihydrodipicolinate (DHDP) but in fact (2S,4S)-4-hydroxy-2,3,4,5-tetrahydrodipicolinic acid (HTPA), the product released by the DapA-catalyzed reaction.</text>
</comment>
<dbReference type="RefSeq" id="WP_016525851.1">
    <property type="nucleotide sequence ID" value="NZ_KE332518.1"/>
</dbReference>
<dbReference type="GO" id="GO:0050661">
    <property type="term" value="F:NADP binding"/>
    <property type="evidence" value="ECO:0007669"/>
    <property type="project" value="UniProtKB-UniRule"/>
</dbReference>
<evidence type="ECO:0000256" key="9">
    <source>
        <dbReference type="ARBA" id="ARBA00038983"/>
    </source>
</evidence>
<comment type="caution">
    <text evidence="15">The sequence shown here is derived from an EMBL/GenBank/DDBJ whole genome shotgun (WGS) entry which is preliminary data.</text>
</comment>
<evidence type="ECO:0000256" key="7">
    <source>
        <dbReference type="ARBA" id="ARBA00023154"/>
    </source>
</evidence>
<reference evidence="15 16" key="1">
    <citation type="submission" date="2013-04" db="EMBL/GenBank/DDBJ databases">
        <title>The Genome Sequence of Treponema maltophilum ATCC 51939.</title>
        <authorList>
            <consortium name="The Broad Institute Genomics Platform"/>
            <person name="Earl A."/>
            <person name="Ward D."/>
            <person name="Feldgarden M."/>
            <person name="Gevers D."/>
            <person name="Leonetti C."/>
            <person name="Blanton J.M."/>
            <person name="Dewhirst F.E."/>
            <person name="Izard J."/>
            <person name="Walker B."/>
            <person name="Young S."/>
            <person name="Zeng Q."/>
            <person name="Gargeya S."/>
            <person name="Fitzgerald M."/>
            <person name="Haas B."/>
            <person name="Abouelleil A."/>
            <person name="Allen A.W."/>
            <person name="Alvarado L."/>
            <person name="Arachchi H.M."/>
            <person name="Berlin A.M."/>
            <person name="Chapman S.B."/>
            <person name="Gainer-Dewar J."/>
            <person name="Goldberg J."/>
            <person name="Griggs A."/>
            <person name="Gujja S."/>
            <person name="Hansen M."/>
            <person name="Howarth C."/>
            <person name="Imamovic A."/>
            <person name="Ireland A."/>
            <person name="Larimer J."/>
            <person name="McCowan C."/>
            <person name="Murphy C."/>
            <person name="Pearson M."/>
            <person name="Poon T.W."/>
            <person name="Priest M."/>
            <person name="Roberts A."/>
            <person name="Saif S."/>
            <person name="Shea T."/>
            <person name="Sisk P."/>
            <person name="Sykes S."/>
            <person name="Wortman J."/>
            <person name="Nusbaum C."/>
            <person name="Birren B."/>
        </authorList>
    </citation>
    <scope>NUCLEOTIDE SEQUENCE [LARGE SCALE GENOMIC DNA]</scope>
    <source>
        <strain evidence="15 16">ATCC 51939</strain>
    </source>
</reference>
<dbReference type="UniPathway" id="UPA00034">
    <property type="reaction ID" value="UER00018"/>
</dbReference>
<dbReference type="Proteomes" id="UP000014541">
    <property type="component" value="Unassembled WGS sequence"/>
</dbReference>
<gene>
    <name evidence="12" type="primary">dapB</name>
    <name evidence="15" type="ORF">HMPREF9194_01583</name>
</gene>
<evidence type="ECO:0000256" key="6">
    <source>
        <dbReference type="ARBA" id="ARBA00023027"/>
    </source>
</evidence>
<dbReference type="InterPro" id="IPR036291">
    <property type="entry name" value="NAD(P)-bd_dom_sf"/>
</dbReference>
<dbReference type="PANTHER" id="PTHR20836">
    <property type="entry name" value="DIHYDRODIPICOLINATE REDUCTASE"/>
    <property type="match status" value="1"/>
</dbReference>
<dbReference type="Pfam" id="PF01113">
    <property type="entry name" value="DapB_N"/>
    <property type="match status" value="1"/>
</dbReference>
<feature type="binding site" evidence="12">
    <location>
        <begin position="154"/>
        <end position="155"/>
    </location>
    <ligand>
        <name>(S)-2,3,4,5-tetrahydrodipicolinate</name>
        <dbReference type="ChEBI" id="CHEBI:16845"/>
    </ligand>
</feature>
<evidence type="ECO:0000256" key="4">
    <source>
        <dbReference type="ARBA" id="ARBA00022915"/>
    </source>
</evidence>
<dbReference type="InterPro" id="IPR022663">
    <property type="entry name" value="DapB_C"/>
</dbReference>
<keyword evidence="12" id="KW-0963">Cytoplasm</keyword>
<accession>S3K167</accession>
<evidence type="ECO:0000256" key="11">
    <source>
        <dbReference type="ARBA" id="ARBA00049396"/>
    </source>
</evidence>
<evidence type="ECO:0000256" key="5">
    <source>
        <dbReference type="ARBA" id="ARBA00023002"/>
    </source>
</evidence>
<sequence length="259" mass="27773">MKIALSGYGKMGRMVERAAIDRGHTIVLKADTNAADADKISSAAELERAVSASGADGVIDFTHPSCAAENIFSLAPLGLPIVVGTTGWYDKLEEVRAALTEGGSTLFYSPNFSIGVNLFYRIAEYASRLISAYDEYDTAVLETHHRHKADSPSGTALEIARALMRANPAKKEITLDVLHGAPKSEQLHVASLRVGSVPGTHSVFFDSPADTIELKHCARSREGFASGAVRAFEWLVGSLKNGSVQKGRAYTMDDMLSSL</sequence>
<dbReference type="PANTHER" id="PTHR20836:SF0">
    <property type="entry name" value="4-HYDROXY-TETRAHYDRODIPICOLINATE REDUCTASE 1, CHLOROPLASTIC-RELATED"/>
    <property type="match status" value="1"/>
</dbReference>
<feature type="binding site" evidence="12">
    <location>
        <position position="145"/>
    </location>
    <ligand>
        <name>(S)-2,3,4,5-tetrahydrodipicolinate</name>
        <dbReference type="ChEBI" id="CHEBI:16845"/>
    </ligand>
</feature>
<evidence type="ECO:0000256" key="1">
    <source>
        <dbReference type="ARBA" id="ARBA00006642"/>
    </source>
</evidence>
<dbReference type="GO" id="GO:0019877">
    <property type="term" value="P:diaminopimelate biosynthetic process"/>
    <property type="evidence" value="ECO:0007669"/>
    <property type="project" value="UniProtKB-UniRule"/>
</dbReference>
<organism evidence="15 16">
    <name type="scientific">Treponema maltophilum ATCC 51939</name>
    <dbReference type="NCBI Taxonomy" id="1125699"/>
    <lineage>
        <taxon>Bacteria</taxon>
        <taxon>Pseudomonadati</taxon>
        <taxon>Spirochaetota</taxon>
        <taxon>Spirochaetia</taxon>
        <taxon>Spirochaetales</taxon>
        <taxon>Treponemataceae</taxon>
        <taxon>Treponema</taxon>
    </lineage>
</organism>
<dbReference type="PIRSF" id="PIRSF000161">
    <property type="entry name" value="DHPR"/>
    <property type="match status" value="1"/>
</dbReference>
<dbReference type="HOGENOM" id="CLU_047479_1_0_12"/>
<evidence type="ECO:0000256" key="3">
    <source>
        <dbReference type="ARBA" id="ARBA00022857"/>
    </source>
</evidence>
<feature type="domain" description="Dihydrodipicolinate reductase N-terminal" evidence="13">
    <location>
        <begin position="1"/>
        <end position="112"/>
    </location>
</feature>
<feature type="binding site" evidence="12">
    <location>
        <position position="48"/>
    </location>
    <ligand>
        <name>NADP(+)</name>
        <dbReference type="ChEBI" id="CHEBI:58349"/>
    </ligand>
</feature>
<comment type="catalytic activity">
    <reaction evidence="11 12">
        <text>(S)-2,3,4,5-tetrahydrodipicolinate + NAD(+) + H2O = (2S,4S)-4-hydroxy-2,3,4,5-tetrahydrodipicolinate + NADH + H(+)</text>
        <dbReference type="Rhea" id="RHEA:35323"/>
        <dbReference type="ChEBI" id="CHEBI:15377"/>
        <dbReference type="ChEBI" id="CHEBI:15378"/>
        <dbReference type="ChEBI" id="CHEBI:16845"/>
        <dbReference type="ChEBI" id="CHEBI:57540"/>
        <dbReference type="ChEBI" id="CHEBI:57945"/>
        <dbReference type="ChEBI" id="CHEBI:67139"/>
        <dbReference type="EC" id="1.17.1.8"/>
    </reaction>
</comment>
<evidence type="ECO:0000313" key="16">
    <source>
        <dbReference type="Proteomes" id="UP000014541"/>
    </source>
</evidence>
<dbReference type="PATRIC" id="fig|1125699.3.peg.1594"/>
<feature type="binding site" evidence="12">
    <location>
        <begin position="84"/>
        <end position="86"/>
    </location>
    <ligand>
        <name>NAD(+)</name>
        <dbReference type="ChEBI" id="CHEBI:57540"/>
    </ligand>
</feature>
<dbReference type="STRING" id="1125699.HMPREF9194_01583"/>
<keyword evidence="4 12" id="KW-0220">Diaminopimelate biosynthesis</keyword>
<comment type="subcellular location">
    <subcellularLocation>
        <location evidence="12">Cytoplasm</location>
    </subcellularLocation>
</comment>
<dbReference type="EC" id="1.17.1.8" evidence="9 12"/>
<feature type="binding site" evidence="12">
    <location>
        <begin position="109"/>
        <end position="112"/>
    </location>
    <ligand>
        <name>NAD(+)</name>
        <dbReference type="ChEBI" id="CHEBI:57540"/>
    </ligand>
</feature>
<dbReference type="InterPro" id="IPR023940">
    <property type="entry name" value="DHDPR_bac"/>
</dbReference>
<dbReference type="Pfam" id="PF05173">
    <property type="entry name" value="DapB_C"/>
    <property type="match status" value="1"/>
</dbReference>
<dbReference type="GO" id="GO:0008839">
    <property type="term" value="F:4-hydroxy-tetrahydrodipicolinate reductase"/>
    <property type="evidence" value="ECO:0007669"/>
    <property type="project" value="UniProtKB-UniRule"/>
</dbReference>
<comment type="subunit">
    <text evidence="12">Homotetramer.</text>
</comment>
<dbReference type="CDD" id="cd02274">
    <property type="entry name" value="DHDPR_N"/>
    <property type="match status" value="1"/>
</dbReference>
<dbReference type="eggNOG" id="COG0289">
    <property type="taxonomic scope" value="Bacteria"/>
</dbReference>
<feature type="active site" description="Proton donor/acceptor" evidence="12">
    <location>
        <position position="144"/>
    </location>
</feature>
<dbReference type="GO" id="GO:0016726">
    <property type="term" value="F:oxidoreductase activity, acting on CH or CH2 groups, NAD or NADP as acceptor"/>
    <property type="evidence" value="ECO:0007669"/>
    <property type="project" value="UniProtKB-UniRule"/>
</dbReference>
<dbReference type="GO" id="GO:0005737">
    <property type="term" value="C:cytoplasm"/>
    <property type="evidence" value="ECO:0007669"/>
    <property type="project" value="UniProtKB-SubCell"/>
</dbReference>
<dbReference type="SUPFAM" id="SSF55347">
    <property type="entry name" value="Glyceraldehyde-3-phosphate dehydrogenase-like, C-terminal domain"/>
    <property type="match status" value="1"/>
</dbReference>
<keyword evidence="3 12" id="KW-0521">NADP</keyword>
<comment type="pathway">
    <text evidence="8 12">Amino-acid biosynthesis; L-lysine biosynthesis via DAP pathway; (S)-tetrahydrodipicolinate from L-aspartate: step 4/4.</text>
</comment>
<comment type="caution">
    <text evidence="12">Lacks conserved residue(s) required for the propagation of feature annotation.</text>
</comment>